<reference evidence="3 4" key="1">
    <citation type="submission" date="2020-02" db="EMBL/GenBank/DDBJ databases">
        <title>Genome sequence of the type strain DSM 27180 of Arthrobacter silviterrae.</title>
        <authorList>
            <person name="Gao J."/>
            <person name="Sun J."/>
        </authorList>
    </citation>
    <scope>NUCLEOTIDE SEQUENCE [LARGE SCALE GENOMIC DNA]</scope>
    <source>
        <strain evidence="3 4">DSM 27180</strain>
    </source>
</reference>
<feature type="compositionally biased region" description="Low complexity" evidence="1">
    <location>
        <begin position="317"/>
        <end position="337"/>
    </location>
</feature>
<dbReference type="SMART" id="SM00507">
    <property type="entry name" value="HNHc"/>
    <property type="match status" value="1"/>
</dbReference>
<protein>
    <submittedName>
        <fullName evidence="3">DUF222 domain-containing protein</fullName>
    </submittedName>
</protein>
<comment type="caution">
    <text evidence="3">The sequence shown here is derived from an EMBL/GenBank/DDBJ whole genome shotgun (WGS) entry which is preliminary data.</text>
</comment>
<feature type="compositionally biased region" description="Pro residues" evidence="1">
    <location>
        <begin position="396"/>
        <end position="406"/>
    </location>
</feature>
<gene>
    <name evidence="3" type="ORF">G6N77_11540</name>
</gene>
<dbReference type="Proteomes" id="UP000479226">
    <property type="component" value="Unassembled WGS sequence"/>
</dbReference>
<accession>A0ABX0DB22</accession>
<feature type="region of interest" description="Disordered" evidence="1">
    <location>
        <begin position="40"/>
        <end position="60"/>
    </location>
</feature>
<dbReference type="Pfam" id="PF13391">
    <property type="entry name" value="HNH_2"/>
    <property type="match status" value="1"/>
</dbReference>
<sequence>MEATAGTPGNPGSTRTGRGVGGHVRQLVALAEALTRAAASAATAPDTTNSTGTATATGSGADTGAAAGTAAGLVESPLGVDVESLSDAEAVAWAQDLEHLGSFLSALQVQVAGDLAGRVRAGRFDGVKNPAELFATALCLDRRAAGRRLRLAGRFLPVRDDLTQVRTPAAQPVAASAFFSGKLSAEQALTASGHIEEAQHLTQGGRITGQEARDLEETLTAHATTLDPDSLTRVGVLAVNLLDPDGQQPTAGELTAKQGITFRQPRKGLVHFEGWATVPQYEIWMAATGSAVNPRPHLELNDINPNGDNNASTATATKGNSANPNNANSGKSGSNNKTNRRNKRKKNNKKNKRNWKHASGGQNNTNGAGGGEVPGQLDLDGLLQGPPPNWALTAAAPPPPITPPGHDPTRTGQAERGPEAPWPHLVNGVWVPAPGSGQELPGLDPIDPANTNPVLADRRTRAQRLLDGMIDCLDLAARTSKLPDNGGLKPQLFISTTEADLQRKTTDGRPGGIAFLPYSGPQPLGLFSTELCDADVTTMLLGNGQEILNVGRTQRFFTKAQRKILIARDKGCSHPGCTRPAYWCDAHHIIPWMDGGETSIANGALLCRAHHIAVHQGLWSIKLTNGTPWYTPAYKLDPTQTPIRNSYHHGLPTTTYHTP</sequence>
<feature type="domain" description="HNH nuclease" evidence="2">
    <location>
        <begin position="560"/>
        <end position="612"/>
    </location>
</feature>
<evidence type="ECO:0000256" key="1">
    <source>
        <dbReference type="SAM" id="MobiDB-lite"/>
    </source>
</evidence>
<keyword evidence="4" id="KW-1185">Reference proteome</keyword>
<evidence type="ECO:0000259" key="2">
    <source>
        <dbReference type="SMART" id="SM00507"/>
    </source>
</evidence>
<feature type="compositionally biased region" description="Basic residues" evidence="1">
    <location>
        <begin position="338"/>
        <end position="356"/>
    </location>
</feature>
<feature type="compositionally biased region" description="Low complexity" evidence="1">
    <location>
        <begin position="374"/>
        <end position="395"/>
    </location>
</feature>
<feature type="region of interest" description="Disordered" evidence="1">
    <location>
        <begin position="296"/>
        <end position="421"/>
    </location>
</feature>
<dbReference type="RefSeq" id="WP_165182319.1">
    <property type="nucleotide sequence ID" value="NZ_JAAKZI010000019.1"/>
</dbReference>
<feature type="compositionally biased region" description="Low complexity" evidence="1">
    <location>
        <begin position="12"/>
        <end position="21"/>
    </location>
</feature>
<feature type="compositionally biased region" description="Polar residues" evidence="1">
    <location>
        <begin position="303"/>
        <end position="316"/>
    </location>
</feature>
<evidence type="ECO:0000313" key="4">
    <source>
        <dbReference type="Proteomes" id="UP000479226"/>
    </source>
</evidence>
<proteinExistence type="predicted"/>
<dbReference type="CDD" id="cd00085">
    <property type="entry name" value="HNHc"/>
    <property type="match status" value="1"/>
</dbReference>
<dbReference type="InterPro" id="IPR003870">
    <property type="entry name" value="DUF222"/>
</dbReference>
<feature type="region of interest" description="Disordered" evidence="1">
    <location>
        <begin position="1"/>
        <end position="21"/>
    </location>
</feature>
<dbReference type="InterPro" id="IPR003615">
    <property type="entry name" value="HNH_nuc"/>
</dbReference>
<dbReference type="EMBL" id="JAAKZI010000019">
    <property type="protein sequence ID" value="NGN84088.1"/>
    <property type="molecule type" value="Genomic_DNA"/>
</dbReference>
<dbReference type="Pfam" id="PF02720">
    <property type="entry name" value="DUF222"/>
    <property type="match status" value="2"/>
</dbReference>
<evidence type="ECO:0000313" key="3">
    <source>
        <dbReference type="EMBL" id="NGN84088.1"/>
    </source>
</evidence>
<organism evidence="3 4">
    <name type="scientific">Arthrobacter silviterrae</name>
    <dbReference type="NCBI Taxonomy" id="2026658"/>
    <lineage>
        <taxon>Bacteria</taxon>
        <taxon>Bacillati</taxon>
        <taxon>Actinomycetota</taxon>
        <taxon>Actinomycetes</taxon>
        <taxon>Micrococcales</taxon>
        <taxon>Micrococcaceae</taxon>
        <taxon>Arthrobacter</taxon>
    </lineage>
</organism>
<dbReference type="Gene3D" id="1.10.30.50">
    <property type="match status" value="1"/>
</dbReference>
<name>A0ABX0DB22_9MICC</name>